<dbReference type="Proteomes" id="UP001219525">
    <property type="component" value="Unassembled WGS sequence"/>
</dbReference>
<protein>
    <submittedName>
        <fullName evidence="2">Uncharacterized protein</fullName>
    </submittedName>
</protein>
<evidence type="ECO:0000313" key="2">
    <source>
        <dbReference type="EMBL" id="KAJ7213077.1"/>
    </source>
</evidence>
<dbReference type="AlphaFoldDB" id="A0AAD6VHF3"/>
<evidence type="ECO:0000256" key="1">
    <source>
        <dbReference type="SAM" id="MobiDB-lite"/>
    </source>
</evidence>
<accession>A0AAD6VHF3</accession>
<dbReference type="EMBL" id="JARJCW010000022">
    <property type="protein sequence ID" value="KAJ7213077.1"/>
    <property type="molecule type" value="Genomic_DNA"/>
</dbReference>
<gene>
    <name evidence="2" type="ORF">GGX14DRAFT_620088</name>
</gene>
<organism evidence="2 3">
    <name type="scientific">Mycena pura</name>
    <dbReference type="NCBI Taxonomy" id="153505"/>
    <lineage>
        <taxon>Eukaryota</taxon>
        <taxon>Fungi</taxon>
        <taxon>Dikarya</taxon>
        <taxon>Basidiomycota</taxon>
        <taxon>Agaricomycotina</taxon>
        <taxon>Agaricomycetes</taxon>
        <taxon>Agaricomycetidae</taxon>
        <taxon>Agaricales</taxon>
        <taxon>Marasmiineae</taxon>
        <taxon>Mycenaceae</taxon>
        <taxon>Mycena</taxon>
    </lineage>
</organism>
<proteinExistence type="predicted"/>
<sequence length="157" mass="17772">MHGHSPKVHNVAGPTGFHVPGDCRPRCRCPITVSVVAFLIVLRTSQLLTRPRDRSISTTSESRRRSSRSRRRQSTSRIGKPTKPPHDICASCLGMRRGCRKRVEWRFAAIGKRSLIGRSDPLIKAREDPPSPSKYTQTTTRRRRRGRPHTSAISQLE</sequence>
<name>A0AAD6VHF3_9AGAR</name>
<feature type="region of interest" description="Disordered" evidence="1">
    <location>
        <begin position="120"/>
        <end position="157"/>
    </location>
</feature>
<evidence type="ECO:0000313" key="3">
    <source>
        <dbReference type="Proteomes" id="UP001219525"/>
    </source>
</evidence>
<feature type="region of interest" description="Disordered" evidence="1">
    <location>
        <begin position="51"/>
        <end position="87"/>
    </location>
</feature>
<feature type="compositionally biased region" description="Basic residues" evidence="1">
    <location>
        <begin position="65"/>
        <end position="74"/>
    </location>
</feature>
<reference evidence="2" key="1">
    <citation type="submission" date="2023-03" db="EMBL/GenBank/DDBJ databases">
        <title>Massive genome expansion in bonnet fungi (Mycena s.s.) driven by repeated elements and novel gene families across ecological guilds.</title>
        <authorList>
            <consortium name="Lawrence Berkeley National Laboratory"/>
            <person name="Harder C.B."/>
            <person name="Miyauchi S."/>
            <person name="Viragh M."/>
            <person name="Kuo A."/>
            <person name="Thoen E."/>
            <person name="Andreopoulos B."/>
            <person name="Lu D."/>
            <person name="Skrede I."/>
            <person name="Drula E."/>
            <person name="Henrissat B."/>
            <person name="Morin E."/>
            <person name="Kohler A."/>
            <person name="Barry K."/>
            <person name="LaButti K."/>
            <person name="Morin E."/>
            <person name="Salamov A."/>
            <person name="Lipzen A."/>
            <person name="Mereny Z."/>
            <person name="Hegedus B."/>
            <person name="Baldrian P."/>
            <person name="Stursova M."/>
            <person name="Weitz H."/>
            <person name="Taylor A."/>
            <person name="Grigoriev I.V."/>
            <person name="Nagy L.G."/>
            <person name="Martin F."/>
            <person name="Kauserud H."/>
        </authorList>
    </citation>
    <scope>NUCLEOTIDE SEQUENCE</scope>
    <source>
        <strain evidence="2">9144</strain>
    </source>
</reference>
<comment type="caution">
    <text evidence="2">The sequence shown here is derived from an EMBL/GenBank/DDBJ whole genome shotgun (WGS) entry which is preliminary data.</text>
</comment>
<keyword evidence="3" id="KW-1185">Reference proteome</keyword>